<evidence type="ECO:0000313" key="7">
    <source>
        <dbReference type="Proteomes" id="UP001621714"/>
    </source>
</evidence>
<keyword evidence="7" id="KW-1185">Reference proteome</keyword>
<evidence type="ECO:0000256" key="2">
    <source>
        <dbReference type="ARBA" id="ARBA00022617"/>
    </source>
</evidence>
<proteinExistence type="inferred from homology"/>
<dbReference type="Pfam" id="PF01152">
    <property type="entry name" value="Bac_globin"/>
    <property type="match status" value="1"/>
</dbReference>
<name>A0ABW8Q0G5_9GAMM</name>
<evidence type="ECO:0000256" key="5">
    <source>
        <dbReference type="ARBA" id="ARBA00034496"/>
    </source>
</evidence>
<accession>A0ABW8Q0G5</accession>
<dbReference type="EMBL" id="JBANFI010000007">
    <property type="protein sequence ID" value="MFK7161591.1"/>
    <property type="molecule type" value="Genomic_DNA"/>
</dbReference>
<protein>
    <submittedName>
        <fullName evidence="6">Group II truncated hemoglobin</fullName>
    </submittedName>
</protein>
<reference evidence="6 7" key="1">
    <citation type="submission" date="2024-02" db="EMBL/GenBank/DDBJ databases">
        <title>Marinospirillum sp. MEB 164 isolated from Lonar lake sediment.</title>
        <authorList>
            <person name="Joshi A."/>
            <person name="Thite S."/>
        </authorList>
    </citation>
    <scope>NUCLEOTIDE SEQUENCE [LARGE SCALE GENOMIC DNA]</scope>
    <source>
        <strain evidence="6 7">MEB164</strain>
    </source>
</reference>
<dbReference type="InterPro" id="IPR044203">
    <property type="entry name" value="GlbO/GLB3-like"/>
</dbReference>
<evidence type="ECO:0000256" key="3">
    <source>
        <dbReference type="ARBA" id="ARBA00022723"/>
    </source>
</evidence>
<dbReference type="InterPro" id="IPR012292">
    <property type="entry name" value="Globin/Proto"/>
</dbReference>
<dbReference type="Proteomes" id="UP001621714">
    <property type="component" value="Unassembled WGS sequence"/>
</dbReference>
<dbReference type="RefSeq" id="WP_405340710.1">
    <property type="nucleotide sequence ID" value="NZ_JBANFI010000007.1"/>
</dbReference>
<dbReference type="InterPro" id="IPR009050">
    <property type="entry name" value="Globin-like_sf"/>
</dbReference>
<dbReference type="CDD" id="cd14773">
    <property type="entry name" value="TrHb2_PhHbO-like_O"/>
    <property type="match status" value="1"/>
</dbReference>
<dbReference type="PANTHER" id="PTHR47366:SF1">
    <property type="entry name" value="TWO-ON-TWO HEMOGLOBIN-3"/>
    <property type="match status" value="1"/>
</dbReference>
<dbReference type="PANTHER" id="PTHR47366">
    <property type="entry name" value="TWO-ON-TWO HEMOGLOBIN-3"/>
    <property type="match status" value="1"/>
</dbReference>
<comment type="similarity">
    <text evidence="5">Belongs to the truncated hemoglobin family. Group II subfamily.</text>
</comment>
<dbReference type="Gene3D" id="1.10.490.10">
    <property type="entry name" value="Globins"/>
    <property type="match status" value="1"/>
</dbReference>
<evidence type="ECO:0000256" key="4">
    <source>
        <dbReference type="ARBA" id="ARBA00023004"/>
    </source>
</evidence>
<keyword evidence="2" id="KW-0349">Heme</keyword>
<sequence length="143" mass="16287">MQNPPIKDPLSGRFFGEEDTSYQAAGGQEGLARLCAAFYRVMETDPQAATIRAMHREDLSESIDKLTWFLCGWLGGPISYRDRYGPINIPKAHAHLDIGPAERDAWLSCMQQALDQQDYTPEFKRYLMASLWRPADFSRTRDA</sequence>
<organism evidence="6 7">
    <name type="scientific">Marinospirillum alkalitolerans</name>
    <dbReference type="NCBI Taxonomy" id="3123374"/>
    <lineage>
        <taxon>Bacteria</taxon>
        <taxon>Pseudomonadati</taxon>
        <taxon>Pseudomonadota</taxon>
        <taxon>Gammaproteobacteria</taxon>
        <taxon>Oceanospirillales</taxon>
        <taxon>Oceanospirillaceae</taxon>
        <taxon>Marinospirillum</taxon>
    </lineage>
</organism>
<gene>
    <name evidence="6" type="ORF">V6U78_11145</name>
</gene>
<evidence type="ECO:0000256" key="1">
    <source>
        <dbReference type="ARBA" id="ARBA00022448"/>
    </source>
</evidence>
<keyword evidence="4" id="KW-0408">Iron</keyword>
<dbReference type="InterPro" id="IPR001486">
    <property type="entry name" value="Hemoglobin_trunc"/>
</dbReference>
<keyword evidence="1" id="KW-0813">Transport</keyword>
<comment type="caution">
    <text evidence="6">The sequence shown here is derived from an EMBL/GenBank/DDBJ whole genome shotgun (WGS) entry which is preliminary data.</text>
</comment>
<dbReference type="SUPFAM" id="SSF46458">
    <property type="entry name" value="Globin-like"/>
    <property type="match status" value="1"/>
</dbReference>
<keyword evidence="3" id="KW-0479">Metal-binding</keyword>
<evidence type="ECO:0000313" key="6">
    <source>
        <dbReference type="EMBL" id="MFK7161591.1"/>
    </source>
</evidence>